<evidence type="ECO:0000313" key="3">
    <source>
        <dbReference type="EMBL" id="MBO0331861.1"/>
    </source>
</evidence>
<protein>
    <submittedName>
        <fullName evidence="3">Universal stress protein</fullName>
    </submittedName>
</protein>
<dbReference type="PANTHER" id="PTHR46268:SF6">
    <property type="entry name" value="UNIVERSAL STRESS PROTEIN UP12"/>
    <property type="match status" value="1"/>
</dbReference>
<evidence type="ECO:0000313" key="4">
    <source>
        <dbReference type="Proteomes" id="UP000664163"/>
    </source>
</evidence>
<dbReference type="PANTHER" id="PTHR46268">
    <property type="entry name" value="STRESS RESPONSE PROTEIN NHAX"/>
    <property type="match status" value="1"/>
</dbReference>
<keyword evidence="4" id="KW-1185">Reference proteome</keyword>
<dbReference type="InterPro" id="IPR006015">
    <property type="entry name" value="Universal_stress_UspA"/>
</dbReference>
<dbReference type="CDD" id="cd00293">
    <property type="entry name" value="USP-like"/>
    <property type="match status" value="1"/>
</dbReference>
<dbReference type="EMBL" id="JAFLND010000004">
    <property type="protein sequence ID" value="MBO0331861.1"/>
    <property type="molecule type" value="Genomic_DNA"/>
</dbReference>
<dbReference type="Pfam" id="PF00582">
    <property type="entry name" value="Usp"/>
    <property type="match status" value="1"/>
</dbReference>
<sequence>MKKVLLPTDFSSNAYNAIVYALKLYGNTECVFYLLHTYMVPVYTSEYNMANPLGMDLLEVYEKQSMDQLIALKEELLIHHNNPKHRFEVHSAFGILTDEIWQLVEKEGIDVVVMGTQGATSAEEVLLGSNTVHTIKKANCPVIAVPEDFAYENPKQILFPTDFEVDYKAQGIEELLYLAKEHIGFINVLHVGRGIKMKDFQNKNKELLDQRLKPVAHLFHEAPKNEVVEGINEYQLKNKVNLLVMMMNKHTFLESLFIKPVIRNIGLHLHIPFMVIPQL</sequence>
<gene>
    <name evidence="3" type="ORF">J0X13_14985</name>
</gene>
<proteinExistence type="inferred from homology"/>
<evidence type="ECO:0000259" key="2">
    <source>
        <dbReference type="Pfam" id="PF00582"/>
    </source>
</evidence>
<evidence type="ECO:0000256" key="1">
    <source>
        <dbReference type="ARBA" id="ARBA00008791"/>
    </source>
</evidence>
<dbReference type="InterPro" id="IPR006016">
    <property type="entry name" value="UspA"/>
</dbReference>
<accession>A0ABS3F025</accession>
<dbReference type="Proteomes" id="UP000664163">
    <property type="component" value="Unassembled WGS sequence"/>
</dbReference>
<comment type="similarity">
    <text evidence="1">Belongs to the universal stress protein A family.</text>
</comment>
<dbReference type="Gene3D" id="3.40.50.620">
    <property type="entry name" value="HUPs"/>
    <property type="match status" value="2"/>
</dbReference>
<dbReference type="PRINTS" id="PR01438">
    <property type="entry name" value="UNVRSLSTRESS"/>
</dbReference>
<comment type="caution">
    <text evidence="3">The sequence shown here is derived from an EMBL/GenBank/DDBJ whole genome shotgun (WGS) entry which is preliminary data.</text>
</comment>
<dbReference type="RefSeq" id="WP_207072195.1">
    <property type="nucleotide sequence ID" value="NZ_JAFLND010000004.1"/>
</dbReference>
<name>A0ABS3F025_9FLAO</name>
<reference evidence="3 4" key="1">
    <citation type="submission" date="2021-03" db="EMBL/GenBank/DDBJ databases">
        <title>Muricauda sp. CAU 1631 isolated from Incheon.</title>
        <authorList>
            <person name="Kim W."/>
        </authorList>
    </citation>
    <scope>NUCLEOTIDE SEQUENCE [LARGE SCALE GENOMIC DNA]</scope>
    <source>
        <strain evidence="3 4">CAU 1631</strain>
    </source>
</reference>
<organism evidence="3 4">
    <name type="scientific">[Muricauda] lutisoli</name>
    <dbReference type="NCBI Taxonomy" id="2816035"/>
    <lineage>
        <taxon>Bacteria</taxon>
        <taxon>Pseudomonadati</taxon>
        <taxon>Bacteroidota</taxon>
        <taxon>Flavobacteriia</taxon>
        <taxon>Flavobacteriales</taxon>
        <taxon>Flavobacteriaceae</taxon>
        <taxon>Allomuricauda</taxon>
    </lineage>
</organism>
<dbReference type="InterPro" id="IPR014729">
    <property type="entry name" value="Rossmann-like_a/b/a_fold"/>
</dbReference>
<feature type="domain" description="UspA" evidence="2">
    <location>
        <begin position="1"/>
        <end position="146"/>
    </location>
</feature>
<dbReference type="SUPFAM" id="SSF52402">
    <property type="entry name" value="Adenine nucleotide alpha hydrolases-like"/>
    <property type="match status" value="2"/>
</dbReference>